<evidence type="ECO:0000256" key="4">
    <source>
        <dbReference type="ARBA" id="ARBA00022490"/>
    </source>
</evidence>
<dbReference type="Gene3D" id="3.70.10.10">
    <property type="match status" value="1"/>
</dbReference>
<sequence length="373" mass="41168">MKIKINRESFFKTFQIAAAVAPVRSPKTILQNIKLKVDKDGGELSATDMEVGVRLQVPDIEVSTPGSAVIPVQRLSMILRESNDEFLEIEADGEKTTVTGQSSRFELQAQNPDEFPEVAEFTGKDYYEVSGTVLRELIKRTLFATDAESARYALGGVLLEIDGETLTAVGTDGRRLAKMSGAISKTGSPKDTGAATIVPSRAMQLMERILPQGDEKVHFLPQANELLVRDGNGVFYTRLVEGRFPPWQDVIPKRDETNKIDIPVGPMYSALRQAAIVSSDESRGVDFTFGGGSLVMSNSTAEVGQSRVEIPIPFDEKEELTITLDHRYVADFLKVLQADRTFTFDIQSGDQAAYCHTDDDYGYVIMPLSKDRK</sequence>
<feature type="domain" description="DNA polymerase III beta sliding clamp central" evidence="12">
    <location>
        <begin position="129"/>
        <end position="245"/>
    </location>
</feature>
<evidence type="ECO:0000259" key="13">
    <source>
        <dbReference type="Pfam" id="PF02768"/>
    </source>
</evidence>
<dbReference type="Pfam" id="PF02767">
    <property type="entry name" value="DNA_pol3_beta_2"/>
    <property type="match status" value="1"/>
</dbReference>
<dbReference type="SMART" id="SM00480">
    <property type="entry name" value="POL3Bc"/>
    <property type="match status" value="1"/>
</dbReference>
<comment type="subcellular location">
    <subcellularLocation>
        <location evidence="1 10">Cytoplasm</location>
    </subcellularLocation>
</comment>
<dbReference type="EMBL" id="CP042912">
    <property type="protein sequence ID" value="QEG20155.1"/>
    <property type="molecule type" value="Genomic_DNA"/>
</dbReference>
<comment type="similarity">
    <text evidence="2 10">Belongs to the beta sliding clamp family.</text>
</comment>
<dbReference type="CDD" id="cd00140">
    <property type="entry name" value="beta_clamp"/>
    <property type="match status" value="1"/>
</dbReference>
<dbReference type="InterPro" id="IPR022635">
    <property type="entry name" value="DNA_polIII_beta_C"/>
</dbReference>
<dbReference type="GO" id="GO:0006271">
    <property type="term" value="P:DNA strand elongation involved in DNA replication"/>
    <property type="evidence" value="ECO:0007669"/>
    <property type="project" value="TreeGrafter"/>
</dbReference>
<dbReference type="Gene3D" id="3.10.150.10">
    <property type="entry name" value="DNA Polymerase III, subunit A, domain 2"/>
    <property type="match status" value="1"/>
</dbReference>
<protein>
    <recommendedName>
        <fullName evidence="3 10">Beta sliding clamp</fullName>
    </recommendedName>
</protein>
<evidence type="ECO:0000313" key="15">
    <source>
        <dbReference type="Proteomes" id="UP000322214"/>
    </source>
</evidence>
<dbReference type="GO" id="GO:0003887">
    <property type="term" value="F:DNA-directed DNA polymerase activity"/>
    <property type="evidence" value="ECO:0007669"/>
    <property type="project" value="UniProtKB-UniRule"/>
</dbReference>
<evidence type="ECO:0000313" key="14">
    <source>
        <dbReference type="EMBL" id="QEG20155.1"/>
    </source>
</evidence>
<evidence type="ECO:0000256" key="3">
    <source>
        <dbReference type="ARBA" id="ARBA00021035"/>
    </source>
</evidence>
<dbReference type="PANTHER" id="PTHR30478">
    <property type="entry name" value="DNA POLYMERASE III SUBUNIT BETA"/>
    <property type="match status" value="1"/>
</dbReference>
<keyword evidence="9" id="KW-0238">DNA-binding</keyword>
<dbReference type="RefSeq" id="WP_075085768.1">
    <property type="nucleotide sequence ID" value="NZ_CP042912.1"/>
</dbReference>
<dbReference type="Proteomes" id="UP000322214">
    <property type="component" value="Chromosome"/>
</dbReference>
<dbReference type="GO" id="GO:0005737">
    <property type="term" value="C:cytoplasm"/>
    <property type="evidence" value="ECO:0007669"/>
    <property type="project" value="UniProtKB-SubCell"/>
</dbReference>
<dbReference type="PIRSF" id="PIRSF000804">
    <property type="entry name" value="DNA_pol_III_b"/>
    <property type="match status" value="1"/>
</dbReference>
<dbReference type="OrthoDB" id="8421503at2"/>
<evidence type="ECO:0000256" key="5">
    <source>
        <dbReference type="ARBA" id="ARBA00022679"/>
    </source>
</evidence>
<evidence type="ECO:0000256" key="6">
    <source>
        <dbReference type="ARBA" id="ARBA00022695"/>
    </source>
</evidence>
<dbReference type="NCBIfam" id="TIGR00663">
    <property type="entry name" value="dnan"/>
    <property type="match status" value="1"/>
</dbReference>
<keyword evidence="15" id="KW-1185">Reference proteome</keyword>
<organism evidence="14 15">
    <name type="scientific">Mariniblastus fucicola</name>
    <dbReference type="NCBI Taxonomy" id="980251"/>
    <lineage>
        <taxon>Bacteria</taxon>
        <taxon>Pseudomonadati</taxon>
        <taxon>Planctomycetota</taxon>
        <taxon>Planctomycetia</taxon>
        <taxon>Pirellulales</taxon>
        <taxon>Pirellulaceae</taxon>
        <taxon>Mariniblastus</taxon>
    </lineage>
</organism>
<accession>A0A5B9P4T8</accession>
<keyword evidence="6 10" id="KW-0548">Nucleotidyltransferase</keyword>
<dbReference type="KEGG" id="mff:MFFC18_00020"/>
<dbReference type="Pfam" id="PF00712">
    <property type="entry name" value="DNA_pol3_beta"/>
    <property type="match status" value="1"/>
</dbReference>
<evidence type="ECO:0000259" key="11">
    <source>
        <dbReference type="Pfam" id="PF00712"/>
    </source>
</evidence>
<dbReference type="AlphaFoldDB" id="A0A5B9P4T8"/>
<evidence type="ECO:0000256" key="2">
    <source>
        <dbReference type="ARBA" id="ARBA00010752"/>
    </source>
</evidence>
<feature type="domain" description="DNA polymerase III beta sliding clamp C-terminal" evidence="13">
    <location>
        <begin position="250"/>
        <end position="368"/>
    </location>
</feature>
<evidence type="ECO:0000256" key="8">
    <source>
        <dbReference type="ARBA" id="ARBA00022932"/>
    </source>
</evidence>
<dbReference type="InterPro" id="IPR022634">
    <property type="entry name" value="DNA_polIII_beta_N"/>
</dbReference>
<comment type="subunit">
    <text evidence="10">Forms a ring-shaped head-to-tail homodimer around DNA.</text>
</comment>
<dbReference type="GO" id="GO:0003677">
    <property type="term" value="F:DNA binding"/>
    <property type="evidence" value="ECO:0007669"/>
    <property type="project" value="UniProtKB-UniRule"/>
</dbReference>
<dbReference type="PANTHER" id="PTHR30478:SF0">
    <property type="entry name" value="BETA SLIDING CLAMP"/>
    <property type="match status" value="1"/>
</dbReference>
<dbReference type="InterPro" id="IPR046938">
    <property type="entry name" value="DNA_clamp_sf"/>
</dbReference>
<keyword evidence="5 10" id="KW-0808">Transferase</keyword>
<gene>
    <name evidence="14" type="primary">dnaN</name>
    <name evidence="14" type="ORF">MFFC18_00020</name>
</gene>
<keyword evidence="4 10" id="KW-0963">Cytoplasm</keyword>
<feature type="domain" description="DNA polymerase III beta sliding clamp N-terminal" evidence="11">
    <location>
        <begin position="1"/>
        <end position="118"/>
    </location>
</feature>
<evidence type="ECO:0000256" key="9">
    <source>
        <dbReference type="ARBA" id="ARBA00023125"/>
    </source>
</evidence>
<reference evidence="14 15" key="1">
    <citation type="submission" date="2019-08" db="EMBL/GenBank/DDBJ databases">
        <title>Deep-cultivation of Planctomycetes and their phenomic and genomic characterization uncovers novel biology.</title>
        <authorList>
            <person name="Wiegand S."/>
            <person name="Jogler M."/>
            <person name="Boedeker C."/>
            <person name="Pinto D."/>
            <person name="Vollmers J."/>
            <person name="Rivas-Marin E."/>
            <person name="Kohn T."/>
            <person name="Peeters S.H."/>
            <person name="Heuer A."/>
            <person name="Rast P."/>
            <person name="Oberbeckmann S."/>
            <person name="Bunk B."/>
            <person name="Jeske O."/>
            <person name="Meyerdierks A."/>
            <person name="Storesund J.E."/>
            <person name="Kallscheuer N."/>
            <person name="Luecker S."/>
            <person name="Lage O.M."/>
            <person name="Pohl T."/>
            <person name="Merkel B.J."/>
            <person name="Hornburger P."/>
            <person name="Mueller R.-W."/>
            <person name="Bruemmer F."/>
            <person name="Labrenz M."/>
            <person name="Spormann A.M."/>
            <person name="Op den Camp H."/>
            <person name="Overmann J."/>
            <person name="Amann R."/>
            <person name="Jetten M.S.M."/>
            <person name="Mascher T."/>
            <person name="Medema M.H."/>
            <person name="Devos D.P."/>
            <person name="Kaster A.-K."/>
            <person name="Ovreas L."/>
            <person name="Rohde M."/>
            <person name="Galperin M.Y."/>
            <person name="Jogler C."/>
        </authorList>
    </citation>
    <scope>NUCLEOTIDE SEQUENCE [LARGE SCALE GENOMIC DNA]</scope>
    <source>
        <strain evidence="14 15">FC18</strain>
    </source>
</reference>
<evidence type="ECO:0000259" key="12">
    <source>
        <dbReference type="Pfam" id="PF02767"/>
    </source>
</evidence>
<evidence type="ECO:0000256" key="10">
    <source>
        <dbReference type="PIRNR" id="PIRNR000804"/>
    </source>
</evidence>
<proteinExistence type="inferred from homology"/>
<dbReference type="InterPro" id="IPR001001">
    <property type="entry name" value="DNA_polIII_beta"/>
</dbReference>
<dbReference type="InterPro" id="IPR022637">
    <property type="entry name" value="DNA_polIII_beta_cen"/>
</dbReference>
<dbReference type="GO" id="GO:0009360">
    <property type="term" value="C:DNA polymerase III complex"/>
    <property type="evidence" value="ECO:0007669"/>
    <property type="project" value="InterPro"/>
</dbReference>
<keyword evidence="7 10" id="KW-0235">DNA replication</keyword>
<comment type="function">
    <text evidence="10">Confers DNA tethering and processivity to DNA polymerases and other proteins. Acts as a clamp, forming a ring around DNA (a reaction catalyzed by the clamp-loading complex) which diffuses in an ATP-independent manner freely and bidirectionally along dsDNA. Initially characterized for its ability to contact the catalytic subunit of DNA polymerase III (Pol III), a complex, multichain enzyme responsible for most of the replicative synthesis in bacteria; Pol III exhibits 3'-5' exonuclease proofreading activity. The beta chain is required for initiation of replication as well as for processivity of DNA replication.</text>
</comment>
<dbReference type="GO" id="GO:0008408">
    <property type="term" value="F:3'-5' exonuclease activity"/>
    <property type="evidence" value="ECO:0007669"/>
    <property type="project" value="InterPro"/>
</dbReference>
<evidence type="ECO:0000256" key="7">
    <source>
        <dbReference type="ARBA" id="ARBA00022705"/>
    </source>
</evidence>
<evidence type="ECO:0000256" key="1">
    <source>
        <dbReference type="ARBA" id="ARBA00004496"/>
    </source>
</evidence>
<dbReference type="SUPFAM" id="SSF55979">
    <property type="entry name" value="DNA clamp"/>
    <property type="match status" value="3"/>
</dbReference>
<name>A0A5B9P4T8_9BACT</name>
<dbReference type="STRING" id="980251.GCA_001642875_03759"/>
<dbReference type="Pfam" id="PF02768">
    <property type="entry name" value="DNA_pol3_beta_3"/>
    <property type="match status" value="1"/>
</dbReference>
<keyword evidence="8 10" id="KW-0239">DNA-directed DNA polymerase</keyword>